<dbReference type="RefSeq" id="WP_161596106.1">
    <property type="nucleotide sequence ID" value="NZ_BKCG01000009.1"/>
</dbReference>
<dbReference type="OrthoDB" id="1454354at2"/>
<evidence type="ECO:0000313" key="1">
    <source>
        <dbReference type="EMBL" id="GER60670.1"/>
    </source>
</evidence>
<evidence type="ECO:0000313" key="2">
    <source>
        <dbReference type="Proteomes" id="UP000326509"/>
    </source>
</evidence>
<name>A0A5J4J460_9FLAO</name>
<protein>
    <submittedName>
        <fullName evidence="1">Uncharacterized protein</fullName>
    </submittedName>
</protein>
<keyword evidence="2" id="KW-1185">Reference proteome</keyword>
<dbReference type="AlphaFoldDB" id="A0A5J4J460"/>
<proteinExistence type="predicted"/>
<organism evidence="1 2">
    <name type="scientific">Patiriisocius marinus</name>
    <dbReference type="NCBI Taxonomy" id="1397112"/>
    <lineage>
        <taxon>Bacteria</taxon>
        <taxon>Pseudomonadati</taxon>
        <taxon>Bacteroidota</taxon>
        <taxon>Flavobacteriia</taxon>
        <taxon>Flavobacteriales</taxon>
        <taxon>Flavobacteriaceae</taxon>
        <taxon>Patiriisocius</taxon>
    </lineage>
</organism>
<sequence>MSESKEILPGKKVEITKDGSLGLLALGDVGLRAWREVRNKITKEKSYEEE</sequence>
<accession>A0A5J4J460</accession>
<dbReference type="EMBL" id="BKCG01000009">
    <property type="protein sequence ID" value="GER60670.1"/>
    <property type="molecule type" value="Genomic_DNA"/>
</dbReference>
<comment type="caution">
    <text evidence="1">The sequence shown here is derived from an EMBL/GenBank/DDBJ whole genome shotgun (WGS) entry which is preliminary data.</text>
</comment>
<gene>
    <name evidence="1" type="ORF">ULMA_27780</name>
</gene>
<dbReference type="Proteomes" id="UP000326509">
    <property type="component" value="Unassembled WGS sequence"/>
</dbReference>
<reference evidence="1 2" key="1">
    <citation type="submission" date="2019-08" db="EMBL/GenBank/DDBJ databases">
        <title>Draft genome sequence of Ulvibacter marinus type strain NBRC 109484.</title>
        <authorList>
            <person name="Kawano K."/>
            <person name="Ushijima N."/>
            <person name="Kihara M."/>
            <person name="Itoh H."/>
        </authorList>
    </citation>
    <scope>NUCLEOTIDE SEQUENCE [LARGE SCALE GENOMIC DNA]</scope>
    <source>
        <strain evidence="1 2">NBRC 109484</strain>
    </source>
</reference>